<reference evidence="12 13" key="1">
    <citation type="journal article" date="2020" name="Nature">
        <title>Six reference-quality genomes reveal evolution of bat adaptations.</title>
        <authorList>
            <person name="Jebb D."/>
            <person name="Huang Z."/>
            <person name="Pippel M."/>
            <person name="Hughes G.M."/>
            <person name="Lavrichenko K."/>
            <person name="Devanna P."/>
            <person name="Winkler S."/>
            <person name="Jermiin L.S."/>
            <person name="Skirmuntt E.C."/>
            <person name="Katzourakis A."/>
            <person name="Burkitt-Gray L."/>
            <person name="Ray D.A."/>
            <person name="Sullivan K.A.M."/>
            <person name="Roscito J.G."/>
            <person name="Kirilenko B.M."/>
            <person name="Davalos L.M."/>
            <person name="Corthals A.P."/>
            <person name="Power M.L."/>
            <person name="Jones G."/>
            <person name="Ransome R.D."/>
            <person name="Dechmann D.K.N."/>
            <person name="Locatelli A.G."/>
            <person name="Puechmaille S.J."/>
            <person name="Fedrigo O."/>
            <person name="Jarvis E.D."/>
            <person name="Hiller M."/>
            <person name="Vernes S.C."/>
            <person name="Myers E.W."/>
            <person name="Teeling E.C."/>
        </authorList>
    </citation>
    <scope>NUCLEOTIDE SEQUENCE [LARGE SCALE GENOMIC DNA]</scope>
    <source>
        <strain evidence="12">MPipKuh1</strain>
        <tissue evidence="12">Flight muscle</tissue>
    </source>
</reference>
<keyword evidence="3" id="KW-0805">Transcription regulation</keyword>
<dbReference type="GO" id="GO:0005654">
    <property type="term" value="C:nucleoplasm"/>
    <property type="evidence" value="ECO:0007669"/>
    <property type="project" value="UniProtKB-ARBA"/>
</dbReference>
<evidence type="ECO:0000256" key="10">
    <source>
        <dbReference type="SAM" id="MobiDB-lite"/>
    </source>
</evidence>
<dbReference type="AlphaFoldDB" id="A0A7J7Y9U0"/>
<comment type="subcellular location">
    <subcellularLocation>
        <location evidence="1">Nucleus</location>
    </subcellularLocation>
</comment>
<feature type="region of interest" description="Disordered" evidence="10">
    <location>
        <begin position="321"/>
        <end position="413"/>
    </location>
</feature>
<evidence type="ECO:0000259" key="11">
    <source>
        <dbReference type="SMART" id="SM00717"/>
    </source>
</evidence>
<sequence>MSRRTRGEELDELHYQDTDSDVPEQRDSKCKVKWTHEEDEQLRTLVRQFGQQDWKFLASHFPNRTDQQCQYRWLRVLNPDLVKGPWTKEEDEKVIELVKKYGTKQWTLIAKHLRGRLGKQCRERWHNHLNPEVKKSCWTEEEDRIICEAHKVLGNRWAEIAKMLPGRTDNAVKNHWNSTIKRKVDPGGFLSESKDCKPPLCLLLELEDKESPPRAQPSEGQGSLGASWSPALPAMKEEDSSEEEAAAATPVEEQEAAPAELDRAGTPETLDSTPKREDQEGSSLEIGLPYKWVVEAANLLIPAEGSSFSEALDLIESDPDGWCDLSKFDLPEEPSPEGSVHSSPEQPQPSQWPAPSPRQPIAPGPSVTEYRLDGHTISDLSRGSRGELIPISPSTEVGGLGVGTPPSVLKRQKKRRVALSPVTENSASLSFLDSGNSLTPKSTPVKTLPFSPSQFLNFWNKQDTLELESPSLTSTPVCSQKVVVTTPLHRDKTPLHQKHTAFVTPDQKYSMDNTPHTPTPFKNALEKYGPLKPLPQTPHLEEDLKEVLRSEAGIELAAEDRGRPEKQKRKAGLRRSPIKKVRKSLALDIVDEDGKLMMSSLPKTLSLPTHVPSGSSSLILPGIRGDNSLLNQGFLQAKPEKPAAAQKPRSQPPAPAPMTSAWKMVACGGTRDQLFMQEKARQLLGRLKPSHTSRTLILS</sequence>
<keyword evidence="6" id="KW-0539">Nucleus</keyword>
<dbReference type="SMART" id="SM00717">
    <property type="entry name" value="SANT"/>
    <property type="match status" value="3"/>
</dbReference>
<dbReference type="GO" id="GO:0000981">
    <property type="term" value="F:DNA-binding transcription factor activity, RNA polymerase II-specific"/>
    <property type="evidence" value="ECO:0007669"/>
    <property type="project" value="TreeGrafter"/>
</dbReference>
<evidence type="ECO:0000256" key="7">
    <source>
        <dbReference type="ARBA" id="ARBA00057435"/>
    </source>
</evidence>
<name>A0A7J7Y9U0_PIPKU</name>
<evidence type="ECO:0000256" key="1">
    <source>
        <dbReference type="ARBA" id="ARBA00004123"/>
    </source>
</evidence>
<dbReference type="PANTHER" id="PTHR45614:SF30">
    <property type="entry name" value="MYB-RELATED PROTEIN B"/>
    <property type="match status" value="1"/>
</dbReference>
<evidence type="ECO:0000256" key="9">
    <source>
        <dbReference type="ARBA" id="ARBA00077488"/>
    </source>
</evidence>
<feature type="region of interest" description="Disordered" evidence="10">
    <location>
        <begin position="638"/>
        <end position="659"/>
    </location>
</feature>
<evidence type="ECO:0000313" key="12">
    <source>
        <dbReference type="EMBL" id="KAF6358635.1"/>
    </source>
</evidence>
<evidence type="ECO:0000256" key="4">
    <source>
        <dbReference type="ARBA" id="ARBA00023125"/>
    </source>
</evidence>
<keyword evidence="2" id="KW-0677">Repeat</keyword>
<proteinExistence type="predicted"/>
<accession>A0A7J7Y9U0</accession>
<evidence type="ECO:0000256" key="2">
    <source>
        <dbReference type="ARBA" id="ARBA00022737"/>
    </source>
</evidence>
<dbReference type="SUPFAM" id="SSF46689">
    <property type="entry name" value="Homeodomain-like"/>
    <property type="match status" value="2"/>
</dbReference>
<dbReference type="Pfam" id="PF00249">
    <property type="entry name" value="Myb_DNA-binding"/>
    <property type="match status" value="1"/>
</dbReference>
<dbReference type="InterPro" id="IPR015395">
    <property type="entry name" value="C-myb_C"/>
</dbReference>
<feature type="domain" description="Myb-like" evidence="11">
    <location>
        <begin position="82"/>
        <end position="131"/>
    </location>
</feature>
<keyword evidence="13" id="KW-1185">Reference proteome</keyword>
<dbReference type="GO" id="GO:0000978">
    <property type="term" value="F:RNA polymerase II cis-regulatory region sequence-specific DNA binding"/>
    <property type="evidence" value="ECO:0007669"/>
    <property type="project" value="TreeGrafter"/>
</dbReference>
<feature type="domain" description="Myb-like" evidence="11">
    <location>
        <begin position="30"/>
        <end position="79"/>
    </location>
</feature>
<dbReference type="Proteomes" id="UP000558488">
    <property type="component" value="Unassembled WGS sequence"/>
</dbReference>
<dbReference type="InterPro" id="IPR001005">
    <property type="entry name" value="SANT/Myb"/>
</dbReference>
<dbReference type="OrthoDB" id="2143914at2759"/>
<comment type="caution">
    <text evidence="12">The sequence shown here is derived from an EMBL/GenBank/DDBJ whole genome shotgun (WGS) entry which is preliminary data.</text>
</comment>
<dbReference type="InterPro" id="IPR050560">
    <property type="entry name" value="MYB_TF"/>
</dbReference>
<dbReference type="FunFam" id="1.10.10.60:FF:000201">
    <property type="entry name" value="MYB proto-oncogene like 2"/>
    <property type="match status" value="1"/>
</dbReference>
<evidence type="ECO:0000313" key="13">
    <source>
        <dbReference type="Proteomes" id="UP000558488"/>
    </source>
</evidence>
<feature type="compositionally biased region" description="Pro residues" evidence="10">
    <location>
        <begin position="346"/>
        <end position="363"/>
    </location>
</feature>
<dbReference type="EMBL" id="JACAGB010000006">
    <property type="protein sequence ID" value="KAF6358635.1"/>
    <property type="molecule type" value="Genomic_DNA"/>
</dbReference>
<feature type="compositionally biased region" description="Low complexity" evidence="10">
    <location>
        <begin position="246"/>
        <end position="259"/>
    </location>
</feature>
<evidence type="ECO:0000256" key="6">
    <source>
        <dbReference type="ARBA" id="ARBA00023242"/>
    </source>
</evidence>
<dbReference type="PANTHER" id="PTHR45614">
    <property type="entry name" value="MYB PROTEIN-RELATED"/>
    <property type="match status" value="1"/>
</dbReference>
<protein>
    <recommendedName>
        <fullName evidence="8">Myb-related protein B</fullName>
    </recommendedName>
    <alternativeName>
        <fullName evidence="9">Myb-like protein 2</fullName>
    </alternativeName>
</protein>
<dbReference type="Pfam" id="PF13921">
    <property type="entry name" value="Myb_DNA-bind_6"/>
    <property type="match status" value="1"/>
</dbReference>
<dbReference type="FunFam" id="1.10.10.60:FF:000216">
    <property type="entry name" value="MYB proto-oncogene like 2"/>
    <property type="match status" value="1"/>
</dbReference>
<gene>
    <name evidence="12" type="ORF">mPipKuh1_011965</name>
</gene>
<dbReference type="Pfam" id="PF09316">
    <property type="entry name" value="Cmyb_C"/>
    <property type="match status" value="1"/>
</dbReference>
<organism evidence="12 13">
    <name type="scientific">Pipistrellus kuhlii</name>
    <name type="common">Kuhl's pipistrelle</name>
    <dbReference type="NCBI Taxonomy" id="59472"/>
    <lineage>
        <taxon>Eukaryota</taxon>
        <taxon>Metazoa</taxon>
        <taxon>Chordata</taxon>
        <taxon>Craniata</taxon>
        <taxon>Vertebrata</taxon>
        <taxon>Euteleostomi</taxon>
        <taxon>Mammalia</taxon>
        <taxon>Eutheria</taxon>
        <taxon>Laurasiatheria</taxon>
        <taxon>Chiroptera</taxon>
        <taxon>Yangochiroptera</taxon>
        <taxon>Vespertilionidae</taxon>
        <taxon>Pipistrellus</taxon>
    </lineage>
</organism>
<dbReference type="CDD" id="cd00167">
    <property type="entry name" value="SANT"/>
    <property type="match status" value="3"/>
</dbReference>
<keyword evidence="5" id="KW-0804">Transcription</keyword>
<feature type="region of interest" description="Disordered" evidence="10">
    <location>
        <begin position="207"/>
        <end position="282"/>
    </location>
</feature>
<evidence type="ECO:0000256" key="5">
    <source>
        <dbReference type="ARBA" id="ARBA00023163"/>
    </source>
</evidence>
<dbReference type="InterPro" id="IPR009057">
    <property type="entry name" value="Homeodomain-like_sf"/>
</dbReference>
<dbReference type="FunFam" id="1.10.10.60:FF:000010">
    <property type="entry name" value="Transcriptional activator Myb isoform A"/>
    <property type="match status" value="1"/>
</dbReference>
<evidence type="ECO:0000256" key="3">
    <source>
        <dbReference type="ARBA" id="ARBA00023015"/>
    </source>
</evidence>
<feature type="region of interest" description="Disordered" evidence="10">
    <location>
        <begin position="1"/>
        <end position="27"/>
    </location>
</feature>
<feature type="domain" description="Myb-like" evidence="11">
    <location>
        <begin position="134"/>
        <end position="182"/>
    </location>
</feature>
<evidence type="ECO:0000256" key="8">
    <source>
        <dbReference type="ARBA" id="ARBA00072880"/>
    </source>
</evidence>
<dbReference type="Gene3D" id="1.10.10.60">
    <property type="entry name" value="Homeodomain-like"/>
    <property type="match status" value="3"/>
</dbReference>
<comment type="function">
    <text evidence="7">Transcription factor involved in the regulation of cell survival, proliferation, and differentiation. Transactivates the expression of the CLU gene.</text>
</comment>
<keyword evidence="4" id="KW-0238">DNA-binding</keyword>